<gene>
    <name evidence="1" type="ORF">SLEP1_g2948</name>
</gene>
<name>A0AAV5HU75_9ROSI</name>
<keyword evidence="2" id="KW-1185">Reference proteome</keyword>
<dbReference type="EMBL" id="BPVZ01000003">
    <property type="protein sequence ID" value="GKU88719.1"/>
    <property type="molecule type" value="Genomic_DNA"/>
</dbReference>
<organism evidence="1 2">
    <name type="scientific">Rubroshorea leprosula</name>
    <dbReference type="NCBI Taxonomy" id="152421"/>
    <lineage>
        <taxon>Eukaryota</taxon>
        <taxon>Viridiplantae</taxon>
        <taxon>Streptophyta</taxon>
        <taxon>Embryophyta</taxon>
        <taxon>Tracheophyta</taxon>
        <taxon>Spermatophyta</taxon>
        <taxon>Magnoliopsida</taxon>
        <taxon>eudicotyledons</taxon>
        <taxon>Gunneridae</taxon>
        <taxon>Pentapetalae</taxon>
        <taxon>rosids</taxon>
        <taxon>malvids</taxon>
        <taxon>Malvales</taxon>
        <taxon>Dipterocarpaceae</taxon>
        <taxon>Rubroshorea</taxon>
    </lineage>
</organism>
<evidence type="ECO:0000313" key="1">
    <source>
        <dbReference type="EMBL" id="GKU88719.1"/>
    </source>
</evidence>
<comment type="caution">
    <text evidence="1">The sequence shown here is derived from an EMBL/GenBank/DDBJ whole genome shotgun (WGS) entry which is preliminary data.</text>
</comment>
<sequence>MQSLSISIHSLPSLLRTTSNETPLSISVSTENTPLQLAKNENLLFETIENQGIRIPFVAAQTLLPFTCITVEKPTEEDSNRRKNSRSLGLFSTFCSYFGFRSILDFSVSDFPSFRYDMWLDIYLLMSLSGWARL</sequence>
<protein>
    <submittedName>
        <fullName evidence="1">Uncharacterized protein</fullName>
    </submittedName>
</protein>
<accession>A0AAV5HU75</accession>
<reference evidence="1 2" key="1">
    <citation type="journal article" date="2021" name="Commun. Biol.">
        <title>The genome of Shorea leprosula (Dipterocarpaceae) highlights the ecological relevance of drought in aseasonal tropical rainforests.</title>
        <authorList>
            <person name="Ng K.K.S."/>
            <person name="Kobayashi M.J."/>
            <person name="Fawcett J.A."/>
            <person name="Hatakeyama M."/>
            <person name="Paape T."/>
            <person name="Ng C.H."/>
            <person name="Ang C.C."/>
            <person name="Tnah L.H."/>
            <person name="Lee C.T."/>
            <person name="Nishiyama T."/>
            <person name="Sese J."/>
            <person name="O'Brien M.J."/>
            <person name="Copetti D."/>
            <person name="Mohd Noor M.I."/>
            <person name="Ong R.C."/>
            <person name="Putra M."/>
            <person name="Sireger I.Z."/>
            <person name="Indrioko S."/>
            <person name="Kosugi Y."/>
            <person name="Izuno A."/>
            <person name="Isagi Y."/>
            <person name="Lee S.L."/>
            <person name="Shimizu K.K."/>
        </authorList>
    </citation>
    <scope>NUCLEOTIDE SEQUENCE [LARGE SCALE GENOMIC DNA]</scope>
    <source>
        <strain evidence="1">214</strain>
    </source>
</reference>
<dbReference type="Proteomes" id="UP001054252">
    <property type="component" value="Unassembled WGS sequence"/>
</dbReference>
<evidence type="ECO:0000313" key="2">
    <source>
        <dbReference type="Proteomes" id="UP001054252"/>
    </source>
</evidence>
<proteinExistence type="predicted"/>
<dbReference type="AlphaFoldDB" id="A0AAV5HU75"/>